<dbReference type="RefSeq" id="WP_049994038.1">
    <property type="nucleotide sequence ID" value="NZ_CP031310.1"/>
</dbReference>
<proteinExistence type="predicted"/>
<dbReference type="EMBL" id="CP031310">
    <property type="protein sequence ID" value="QCC50592.1"/>
    <property type="molecule type" value="Genomic_DNA"/>
</dbReference>
<dbReference type="Proteomes" id="UP000296706">
    <property type="component" value="Chromosome"/>
</dbReference>
<protein>
    <submittedName>
        <fullName evidence="1">Uncharacterized protein</fullName>
    </submittedName>
</protein>
<reference evidence="1 2" key="1">
    <citation type="journal article" date="2019" name="Nat. Commun.">
        <title>A new type of DNA phosphorothioation-based antiviral system in archaea.</title>
        <authorList>
            <person name="Xiong L."/>
            <person name="Liu S."/>
            <person name="Chen S."/>
            <person name="Xiao Y."/>
            <person name="Zhu B."/>
            <person name="Gao Y."/>
            <person name="Zhang Y."/>
            <person name="Chen B."/>
            <person name="Luo J."/>
            <person name="Deng Z."/>
            <person name="Chen X."/>
            <person name="Wang L."/>
            <person name="Chen S."/>
        </authorList>
    </citation>
    <scope>NUCLEOTIDE SEQUENCE [LARGE SCALE GENOMIC DNA]</scope>
    <source>
        <strain evidence="1 2">CBA1105</strain>
    </source>
</reference>
<gene>
    <name evidence="1" type="ORF">DV733_04735</name>
</gene>
<name>A0A4D6HC18_9EURY</name>
<dbReference type="OrthoDB" id="300179at2157"/>
<accession>A0A4D6HC18</accession>
<sequence length="145" mass="15723">MTDRSEFLAGERPDDVAFFLHDDAVDNIDALEDYAESVADGVVLVLPGEQGRSAFQKAAGIDPMELAQQAMETEGTIDAELTGGFCPAEDDEPEANHTARIVFAFAQERTEEAGGIYAEGDVIHAYAVCTCGERYSDKWVVGDRE</sequence>
<evidence type="ECO:0000313" key="1">
    <source>
        <dbReference type="EMBL" id="QCC50592.1"/>
    </source>
</evidence>
<evidence type="ECO:0000313" key="2">
    <source>
        <dbReference type="Proteomes" id="UP000296706"/>
    </source>
</evidence>
<organism evidence="1 2">
    <name type="scientific">Halapricum salinum</name>
    <dbReference type="NCBI Taxonomy" id="1457250"/>
    <lineage>
        <taxon>Archaea</taxon>
        <taxon>Methanobacteriati</taxon>
        <taxon>Methanobacteriota</taxon>
        <taxon>Stenosarchaea group</taxon>
        <taxon>Halobacteria</taxon>
        <taxon>Halobacteriales</taxon>
        <taxon>Haloarculaceae</taxon>
        <taxon>Halapricum</taxon>
    </lineage>
</organism>
<dbReference type="KEGG" id="hsn:DV733_04735"/>
<dbReference type="Pfam" id="PF19123">
    <property type="entry name" value="DUF5807"/>
    <property type="match status" value="1"/>
</dbReference>
<keyword evidence="2" id="KW-1185">Reference proteome</keyword>
<dbReference type="AlphaFoldDB" id="A0A4D6HC18"/>
<dbReference type="GeneID" id="39847145"/>
<dbReference type="InterPro" id="IPR043830">
    <property type="entry name" value="DUF5807"/>
</dbReference>